<sequence>MRQPTVLVVDDDVDILELTAHALSTRGFAVRGVSSGTEAVDVVRREQGHVDLLVADLSLPGDTSRYTQTIAAEFPGVKIVYATGIPRHIALSTGLVPANAPYLQKPVDSDLMANVLRGELAKT</sequence>
<dbReference type="InterPro" id="IPR011006">
    <property type="entry name" value="CheY-like_superfamily"/>
</dbReference>
<dbReference type="Proteomes" id="UP000637628">
    <property type="component" value="Unassembled WGS sequence"/>
</dbReference>
<evidence type="ECO:0000259" key="3">
    <source>
        <dbReference type="PROSITE" id="PS50110"/>
    </source>
</evidence>
<reference evidence="4 5" key="1">
    <citation type="submission" date="2021-01" db="EMBL/GenBank/DDBJ databases">
        <title>Whole genome shotgun sequence of Actinoplanes durhamensis NBRC 14914.</title>
        <authorList>
            <person name="Komaki H."/>
            <person name="Tamura T."/>
        </authorList>
    </citation>
    <scope>NUCLEOTIDE SEQUENCE [LARGE SCALE GENOMIC DNA]</scope>
    <source>
        <strain evidence="4 5">NBRC 14914</strain>
    </source>
</reference>
<evidence type="ECO:0000313" key="5">
    <source>
        <dbReference type="Proteomes" id="UP000637628"/>
    </source>
</evidence>
<organism evidence="4 5">
    <name type="scientific">Paractinoplanes durhamensis</name>
    <dbReference type="NCBI Taxonomy" id="113563"/>
    <lineage>
        <taxon>Bacteria</taxon>
        <taxon>Bacillati</taxon>
        <taxon>Actinomycetota</taxon>
        <taxon>Actinomycetes</taxon>
        <taxon>Micromonosporales</taxon>
        <taxon>Micromonosporaceae</taxon>
        <taxon>Paractinoplanes</taxon>
    </lineage>
</organism>
<dbReference type="InterPro" id="IPR050595">
    <property type="entry name" value="Bact_response_regulator"/>
</dbReference>
<dbReference type="PROSITE" id="PS50110">
    <property type="entry name" value="RESPONSE_REGULATORY"/>
    <property type="match status" value="1"/>
</dbReference>
<dbReference type="SUPFAM" id="SSF52172">
    <property type="entry name" value="CheY-like"/>
    <property type="match status" value="1"/>
</dbReference>
<evidence type="ECO:0000256" key="1">
    <source>
        <dbReference type="ARBA" id="ARBA00022553"/>
    </source>
</evidence>
<dbReference type="Pfam" id="PF00072">
    <property type="entry name" value="Response_reg"/>
    <property type="match status" value="1"/>
</dbReference>
<gene>
    <name evidence="4" type="ORF">Adu01nite_79650</name>
</gene>
<keyword evidence="5" id="KW-1185">Reference proteome</keyword>
<dbReference type="SMART" id="SM00448">
    <property type="entry name" value="REC"/>
    <property type="match status" value="1"/>
</dbReference>
<protein>
    <recommendedName>
        <fullName evidence="3">Response regulatory domain-containing protein</fullName>
    </recommendedName>
</protein>
<feature type="domain" description="Response regulatory" evidence="3">
    <location>
        <begin position="5"/>
        <end position="120"/>
    </location>
</feature>
<feature type="modified residue" description="4-aspartylphosphate" evidence="2">
    <location>
        <position position="56"/>
    </location>
</feature>
<keyword evidence="1 2" id="KW-0597">Phosphoprotein</keyword>
<comment type="caution">
    <text evidence="4">The sequence shown here is derived from an EMBL/GenBank/DDBJ whole genome shotgun (WGS) entry which is preliminary data.</text>
</comment>
<dbReference type="EMBL" id="BOML01000065">
    <property type="protein sequence ID" value="GIE06615.1"/>
    <property type="molecule type" value="Genomic_DNA"/>
</dbReference>
<proteinExistence type="predicted"/>
<evidence type="ECO:0000256" key="2">
    <source>
        <dbReference type="PROSITE-ProRule" id="PRU00169"/>
    </source>
</evidence>
<dbReference type="InterPro" id="IPR001789">
    <property type="entry name" value="Sig_transdc_resp-reg_receiver"/>
</dbReference>
<dbReference type="PANTHER" id="PTHR44591">
    <property type="entry name" value="STRESS RESPONSE REGULATOR PROTEIN 1"/>
    <property type="match status" value="1"/>
</dbReference>
<dbReference type="Gene3D" id="3.40.50.2300">
    <property type="match status" value="1"/>
</dbReference>
<dbReference type="PANTHER" id="PTHR44591:SF3">
    <property type="entry name" value="RESPONSE REGULATORY DOMAIN-CONTAINING PROTEIN"/>
    <property type="match status" value="1"/>
</dbReference>
<accession>A0ABQ3Z9X5</accession>
<evidence type="ECO:0000313" key="4">
    <source>
        <dbReference type="EMBL" id="GIE06615.1"/>
    </source>
</evidence>
<name>A0ABQ3Z9X5_9ACTN</name>